<dbReference type="RefSeq" id="WP_245705032.1">
    <property type="nucleotide sequence ID" value="NZ_FNDB01000002.1"/>
</dbReference>
<keyword evidence="1" id="KW-0732">Signal</keyword>
<sequence length="281" mass="31988">MKTYTGLLFFSLFLTSYSYSQITGKCVDNYGIGIPYVNISIKGKSIGTVSNISGNFFIENSSINEKDSLIFSHLNFEKKTKGISFKTNEIQLDSKVENLKEVVVSSKKRKVKEKIVGTKTASDNIVTYYSSNHLGTEIGKIITVKKNKIYDLKSVQFNIPDFQYKSTTFRINFYNITNDTIHLLKVNGKDNVIKVTKSGMVKFDLSDQDLSFENNFLVAIEWIDFENNGNIENEYNMIKFSSTVFSGPYVSRDNVNIEWENKKLPLNIGIGIHLKVNEYSN</sequence>
<dbReference type="AlphaFoldDB" id="A0A1G7WTG9"/>
<dbReference type="InterPro" id="IPR008969">
    <property type="entry name" value="CarboxyPept-like_regulatory"/>
</dbReference>
<protein>
    <submittedName>
        <fullName evidence="2">CarboxypepD_reg-like domain-containing protein</fullName>
    </submittedName>
</protein>
<organism evidence="2 3">
    <name type="scientific">Flavobacterium omnivorum</name>
    <dbReference type="NCBI Taxonomy" id="178355"/>
    <lineage>
        <taxon>Bacteria</taxon>
        <taxon>Pseudomonadati</taxon>
        <taxon>Bacteroidota</taxon>
        <taxon>Flavobacteriia</taxon>
        <taxon>Flavobacteriales</taxon>
        <taxon>Flavobacteriaceae</taxon>
        <taxon>Flavobacterium</taxon>
    </lineage>
</organism>
<reference evidence="3" key="1">
    <citation type="submission" date="2016-10" db="EMBL/GenBank/DDBJ databases">
        <authorList>
            <person name="Varghese N."/>
            <person name="Submissions S."/>
        </authorList>
    </citation>
    <scope>NUCLEOTIDE SEQUENCE [LARGE SCALE GENOMIC DNA]</scope>
    <source>
        <strain evidence="3">CGMCC 1.2747</strain>
    </source>
</reference>
<evidence type="ECO:0000313" key="3">
    <source>
        <dbReference type="Proteomes" id="UP000199274"/>
    </source>
</evidence>
<accession>A0A1G7WTG9</accession>
<dbReference type="Pfam" id="PF13715">
    <property type="entry name" value="CarbopepD_reg_2"/>
    <property type="match status" value="1"/>
</dbReference>
<proteinExistence type="predicted"/>
<dbReference type="SUPFAM" id="SSF49464">
    <property type="entry name" value="Carboxypeptidase regulatory domain-like"/>
    <property type="match status" value="1"/>
</dbReference>
<feature type="signal peptide" evidence="1">
    <location>
        <begin position="1"/>
        <end position="20"/>
    </location>
</feature>
<feature type="chain" id="PRO_5011758497" evidence="1">
    <location>
        <begin position="21"/>
        <end position="281"/>
    </location>
</feature>
<dbReference type="STRING" id="178355.SAMN04488062_10224"/>
<dbReference type="EMBL" id="FNDB01000002">
    <property type="protein sequence ID" value="SDG75265.1"/>
    <property type="molecule type" value="Genomic_DNA"/>
</dbReference>
<name>A0A1G7WTG9_9FLAO</name>
<keyword evidence="3" id="KW-1185">Reference proteome</keyword>
<gene>
    <name evidence="2" type="ORF">SAMN04488062_10224</name>
</gene>
<dbReference type="Proteomes" id="UP000199274">
    <property type="component" value="Unassembled WGS sequence"/>
</dbReference>
<evidence type="ECO:0000256" key="1">
    <source>
        <dbReference type="SAM" id="SignalP"/>
    </source>
</evidence>
<evidence type="ECO:0000313" key="2">
    <source>
        <dbReference type="EMBL" id="SDG75265.1"/>
    </source>
</evidence>